<evidence type="ECO:0000256" key="3">
    <source>
        <dbReference type="ARBA" id="ARBA00022723"/>
    </source>
</evidence>
<keyword evidence="8" id="KW-1185">Reference proteome</keyword>
<gene>
    <name evidence="7" type="ORF">C494_14091</name>
</gene>
<organism evidence="7 8">
    <name type="scientific">Natronorubrum bangense JCM 10635</name>
    <dbReference type="NCBI Taxonomy" id="1227500"/>
    <lineage>
        <taxon>Archaea</taxon>
        <taxon>Methanobacteriati</taxon>
        <taxon>Methanobacteriota</taxon>
        <taxon>Stenosarchaea group</taxon>
        <taxon>Halobacteria</taxon>
        <taxon>Halobacteriales</taxon>
        <taxon>Natrialbaceae</taxon>
        <taxon>Natronorubrum</taxon>
    </lineage>
</organism>
<comment type="caution">
    <text evidence="7">The sequence shown here is derived from an EMBL/GenBank/DDBJ whole genome shotgun (WGS) entry which is preliminary data.</text>
</comment>
<name>L9WCQ4_9EURY</name>
<dbReference type="SUPFAM" id="SSF50129">
    <property type="entry name" value="GroES-like"/>
    <property type="match status" value="1"/>
</dbReference>
<dbReference type="Proteomes" id="UP000011690">
    <property type="component" value="Unassembled WGS sequence"/>
</dbReference>
<dbReference type="CDD" id="cd08255">
    <property type="entry name" value="2-desacetyl-2-hydroxyethyl_bacteriochlorophyllide_like"/>
    <property type="match status" value="1"/>
</dbReference>
<dbReference type="InterPro" id="IPR013149">
    <property type="entry name" value="ADH-like_C"/>
</dbReference>
<evidence type="ECO:0000313" key="7">
    <source>
        <dbReference type="EMBL" id="ELY47031.1"/>
    </source>
</evidence>
<keyword evidence="3" id="KW-0479">Metal-binding</keyword>
<evidence type="ECO:0000313" key="8">
    <source>
        <dbReference type="Proteomes" id="UP000011690"/>
    </source>
</evidence>
<keyword evidence="5" id="KW-0560">Oxidoreductase</keyword>
<keyword evidence="4" id="KW-0862">Zinc</keyword>
<dbReference type="Pfam" id="PF00107">
    <property type="entry name" value="ADH_zinc_N"/>
    <property type="match status" value="1"/>
</dbReference>
<dbReference type="PANTHER" id="PTHR43350:SF19">
    <property type="entry name" value="D-GULOSIDE 3-DEHYDROGENASE"/>
    <property type="match status" value="1"/>
</dbReference>
<accession>L9WCQ4</accession>
<evidence type="ECO:0000256" key="2">
    <source>
        <dbReference type="ARBA" id="ARBA00008072"/>
    </source>
</evidence>
<dbReference type="STRING" id="1227500.C494_14091"/>
<protein>
    <submittedName>
        <fullName evidence="7">Alcohol dehydrogenase zinc-binding domain-containing protein</fullName>
    </submittedName>
</protein>
<dbReference type="PATRIC" id="fig|1227500.6.peg.2845"/>
<evidence type="ECO:0000256" key="5">
    <source>
        <dbReference type="ARBA" id="ARBA00023002"/>
    </source>
</evidence>
<dbReference type="eggNOG" id="arCOG01621">
    <property type="taxonomic scope" value="Archaea"/>
</dbReference>
<dbReference type="InterPro" id="IPR011032">
    <property type="entry name" value="GroES-like_sf"/>
</dbReference>
<evidence type="ECO:0000259" key="6">
    <source>
        <dbReference type="Pfam" id="PF00107"/>
    </source>
</evidence>
<proteinExistence type="inferred from homology"/>
<dbReference type="AlphaFoldDB" id="L9WCQ4"/>
<dbReference type="GO" id="GO:0046872">
    <property type="term" value="F:metal ion binding"/>
    <property type="evidence" value="ECO:0007669"/>
    <property type="project" value="UniProtKB-KW"/>
</dbReference>
<feature type="domain" description="Alcohol dehydrogenase-like C-terminal" evidence="6">
    <location>
        <begin position="180"/>
        <end position="286"/>
    </location>
</feature>
<dbReference type="InterPro" id="IPR036291">
    <property type="entry name" value="NAD(P)-bd_dom_sf"/>
</dbReference>
<evidence type="ECO:0000256" key="1">
    <source>
        <dbReference type="ARBA" id="ARBA00001947"/>
    </source>
</evidence>
<dbReference type="Gene3D" id="3.90.180.10">
    <property type="entry name" value="Medium-chain alcohol dehydrogenases, catalytic domain"/>
    <property type="match status" value="2"/>
</dbReference>
<comment type="similarity">
    <text evidence="2">Belongs to the zinc-containing alcohol dehydrogenase family.</text>
</comment>
<dbReference type="Gene3D" id="3.40.50.720">
    <property type="entry name" value="NAD(P)-binding Rossmann-like Domain"/>
    <property type="match status" value="1"/>
</dbReference>
<sequence length="349" mass="38428">MDEEPADERRESMTARTVMFTGPRSVTVERSPIPEPGPNEVLVETAVSAISSGTEGLLYRDEAPTELTADESIDALDGDLSYPIAYGYAAVGHVRSVGADIDSEWLDRRVFAYNPHESHFLATAADLVPVPDNISTSNAALLANMETAVTFLLDGEPLLGERAVVLGQGVVGLLTTGLLARTPLETLVTVDQHQNRRRLAEQLGADRSIAPTDDEPTAALETIMDDRADLTYELTGCPDALDNAISMTSYAGRVIVGSWYGRKPVSLDLGGRFHRDRIDVRASQVSTIAPRHRGRFTRERRHEIAWRRLEQLDLEALLTHRIPVEQASEAYRLLDERPSEAVQVLLTYD</sequence>
<dbReference type="EMBL" id="AOHY01000039">
    <property type="protein sequence ID" value="ELY47031.1"/>
    <property type="molecule type" value="Genomic_DNA"/>
</dbReference>
<dbReference type="PANTHER" id="PTHR43350">
    <property type="entry name" value="NAD-DEPENDENT ALCOHOL DEHYDROGENASE"/>
    <property type="match status" value="1"/>
</dbReference>
<dbReference type="GO" id="GO:0016491">
    <property type="term" value="F:oxidoreductase activity"/>
    <property type="evidence" value="ECO:0007669"/>
    <property type="project" value="UniProtKB-KW"/>
</dbReference>
<comment type="cofactor">
    <cofactor evidence="1">
        <name>Zn(2+)</name>
        <dbReference type="ChEBI" id="CHEBI:29105"/>
    </cofactor>
</comment>
<reference evidence="7 8" key="1">
    <citation type="journal article" date="2014" name="PLoS Genet.">
        <title>Phylogenetically driven sequencing of extremely halophilic archaea reveals strategies for static and dynamic osmo-response.</title>
        <authorList>
            <person name="Becker E.A."/>
            <person name="Seitzer P.M."/>
            <person name="Tritt A."/>
            <person name="Larsen D."/>
            <person name="Krusor M."/>
            <person name="Yao A.I."/>
            <person name="Wu D."/>
            <person name="Madern D."/>
            <person name="Eisen J.A."/>
            <person name="Darling A.E."/>
            <person name="Facciotti M.T."/>
        </authorList>
    </citation>
    <scope>NUCLEOTIDE SEQUENCE [LARGE SCALE GENOMIC DNA]</scope>
    <source>
        <strain evidence="7 8">JCM 10635</strain>
    </source>
</reference>
<dbReference type="SUPFAM" id="SSF51735">
    <property type="entry name" value="NAD(P)-binding Rossmann-fold domains"/>
    <property type="match status" value="1"/>
</dbReference>
<evidence type="ECO:0000256" key="4">
    <source>
        <dbReference type="ARBA" id="ARBA00022833"/>
    </source>
</evidence>